<feature type="signal peptide" evidence="16">
    <location>
        <begin position="1"/>
        <end position="20"/>
    </location>
</feature>
<dbReference type="SMART" id="SM00327">
    <property type="entry name" value="VWA"/>
    <property type="match status" value="1"/>
</dbReference>
<keyword evidence="13 16" id="KW-0675">Receptor</keyword>
<dbReference type="GO" id="GO:0033627">
    <property type="term" value="P:cell adhesion mediated by integrin"/>
    <property type="evidence" value="ECO:0007669"/>
    <property type="project" value="TreeGrafter"/>
</dbReference>
<dbReference type="InterPro" id="IPR013519">
    <property type="entry name" value="Int_alpha_beta-p"/>
</dbReference>
<accession>A0A9Q1I789</accession>
<keyword evidence="14" id="KW-0325">Glycoprotein</keyword>
<dbReference type="Pfam" id="PF20805">
    <property type="entry name" value="Integrin_A_Ig_2"/>
    <property type="match status" value="1"/>
</dbReference>
<dbReference type="PRINTS" id="PR01185">
    <property type="entry name" value="INTEGRINA"/>
</dbReference>
<evidence type="ECO:0000256" key="3">
    <source>
        <dbReference type="ARBA" id="ARBA00022692"/>
    </source>
</evidence>
<evidence type="ECO:0000256" key="7">
    <source>
        <dbReference type="ARBA" id="ARBA00022837"/>
    </source>
</evidence>
<evidence type="ECO:0000256" key="4">
    <source>
        <dbReference type="ARBA" id="ARBA00022723"/>
    </source>
</evidence>
<dbReference type="GO" id="GO:0046872">
    <property type="term" value="F:metal ion binding"/>
    <property type="evidence" value="ECO:0007669"/>
    <property type="project" value="UniProtKB-KW"/>
</dbReference>
<keyword evidence="6" id="KW-0677">Repeat</keyword>
<keyword evidence="20" id="KW-1185">Reference proteome</keyword>
<dbReference type="InterPro" id="IPR032695">
    <property type="entry name" value="Integrin_dom_sf"/>
</dbReference>
<dbReference type="InterPro" id="IPR002035">
    <property type="entry name" value="VWF_A"/>
</dbReference>
<dbReference type="InterPro" id="IPR048285">
    <property type="entry name" value="Integrin_alpha_Ig-like_2"/>
</dbReference>
<feature type="transmembrane region" description="Helical" evidence="16">
    <location>
        <begin position="1057"/>
        <end position="1076"/>
    </location>
</feature>
<keyword evidence="7" id="KW-0106">Calcium</keyword>
<keyword evidence="12" id="KW-1015">Disulfide bond</keyword>
<dbReference type="PANTHER" id="PTHR23220:SF118">
    <property type="entry name" value="INTEGRIN ALPHA-X"/>
    <property type="match status" value="1"/>
</dbReference>
<dbReference type="InterPro" id="IPR048633">
    <property type="entry name" value="ITGAX-like_Ig_3"/>
</dbReference>
<dbReference type="Gene3D" id="2.130.10.130">
    <property type="entry name" value="Integrin alpha, N-terminal"/>
    <property type="match status" value="1"/>
</dbReference>
<dbReference type="Pfam" id="PF08441">
    <property type="entry name" value="Integrin_A_Ig_1"/>
    <property type="match status" value="1"/>
</dbReference>
<dbReference type="GO" id="GO:0008305">
    <property type="term" value="C:integrin complex"/>
    <property type="evidence" value="ECO:0007669"/>
    <property type="project" value="InterPro"/>
</dbReference>
<dbReference type="SUPFAM" id="SSF69318">
    <property type="entry name" value="Integrin alpha N-terminal domain"/>
    <property type="match status" value="1"/>
</dbReference>
<dbReference type="InterPro" id="IPR000413">
    <property type="entry name" value="Integrin_alpha"/>
</dbReference>
<comment type="subcellular location">
    <subcellularLocation>
        <location evidence="1 16">Membrane</location>
        <topology evidence="1 16">Single-pass type I membrane protein</topology>
    </subcellularLocation>
</comment>
<dbReference type="GO" id="GO:0098609">
    <property type="term" value="P:cell-cell adhesion"/>
    <property type="evidence" value="ECO:0007669"/>
    <property type="project" value="TreeGrafter"/>
</dbReference>
<evidence type="ECO:0000256" key="15">
    <source>
        <dbReference type="PROSITE-ProRule" id="PRU00803"/>
    </source>
</evidence>
<dbReference type="Proteomes" id="UP001152803">
    <property type="component" value="Unassembled WGS sequence"/>
</dbReference>
<dbReference type="PANTHER" id="PTHR23220">
    <property type="entry name" value="INTEGRIN ALPHA"/>
    <property type="match status" value="1"/>
</dbReference>
<reference evidence="19" key="1">
    <citation type="journal article" date="2023" name="Science">
        <title>Genome structures resolve the early diversification of teleost fishes.</title>
        <authorList>
            <person name="Parey E."/>
            <person name="Louis A."/>
            <person name="Montfort J."/>
            <person name="Bouchez O."/>
            <person name="Roques C."/>
            <person name="Iampietro C."/>
            <person name="Lluch J."/>
            <person name="Castinel A."/>
            <person name="Donnadieu C."/>
            <person name="Desvignes T."/>
            <person name="Floi Bucao C."/>
            <person name="Jouanno E."/>
            <person name="Wen M."/>
            <person name="Mejri S."/>
            <person name="Dirks R."/>
            <person name="Jansen H."/>
            <person name="Henkel C."/>
            <person name="Chen W.J."/>
            <person name="Zahm M."/>
            <person name="Cabau C."/>
            <person name="Klopp C."/>
            <person name="Thompson A.W."/>
            <person name="Robinson-Rechavi M."/>
            <person name="Braasch I."/>
            <person name="Lecointre G."/>
            <person name="Bobe J."/>
            <person name="Postlethwait J.H."/>
            <person name="Berthelot C."/>
            <person name="Roest Crollius H."/>
            <person name="Guiguen Y."/>
        </authorList>
    </citation>
    <scope>NUCLEOTIDE SEQUENCE</scope>
    <source>
        <strain evidence="19">Concon-B</strain>
    </source>
</reference>
<keyword evidence="11 16" id="KW-0472">Membrane</keyword>
<dbReference type="Gene3D" id="2.60.40.1530">
    <property type="entry name" value="ntegrin, alpha v. Chain A, domain 4"/>
    <property type="match status" value="1"/>
</dbReference>
<dbReference type="InterPro" id="IPR036465">
    <property type="entry name" value="vWFA_dom_sf"/>
</dbReference>
<evidence type="ECO:0000256" key="6">
    <source>
        <dbReference type="ARBA" id="ARBA00022737"/>
    </source>
</evidence>
<dbReference type="SMART" id="SM00191">
    <property type="entry name" value="Int_alpha"/>
    <property type="match status" value="4"/>
</dbReference>
<dbReference type="InterPro" id="IPR013649">
    <property type="entry name" value="Integrin_alpha_Ig-like_1"/>
</dbReference>
<evidence type="ECO:0000256" key="8">
    <source>
        <dbReference type="ARBA" id="ARBA00022889"/>
    </source>
</evidence>
<evidence type="ECO:0000256" key="12">
    <source>
        <dbReference type="ARBA" id="ARBA00023157"/>
    </source>
</evidence>
<feature type="repeat" description="FG-GAP" evidence="15">
    <location>
        <begin position="472"/>
        <end position="529"/>
    </location>
</feature>
<dbReference type="Pfam" id="PF21520">
    <property type="entry name" value="ITGAX-like_Ig_3"/>
    <property type="match status" value="1"/>
</dbReference>
<comment type="similarity">
    <text evidence="2 16">Belongs to the integrin alpha chain family.</text>
</comment>
<dbReference type="OrthoDB" id="5317514at2759"/>
<name>A0A9Q1I789_CONCO</name>
<evidence type="ECO:0000256" key="1">
    <source>
        <dbReference type="ARBA" id="ARBA00004479"/>
    </source>
</evidence>
<evidence type="ECO:0000256" key="14">
    <source>
        <dbReference type="ARBA" id="ARBA00023180"/>
    </source>
</evidence>
<feature type="chain" id="PRO_5040533489" description="VWFA domain-containing protein" evidence="16">
    <location>
        <begin position="21"/>
        <end position="1112"/>
    </location>
</feature>
<feature type="domain" description="VWFA" evidence="18">
    <location>
        <begin position="156"/>
        <end position="301"/>
    </location>
</feature>
<evidence type="ECO:0000256" key="11">
    <source>
        <dbReference type="ARBA" id="ARBA00023136"/>
    </source>
</evidence>
<evidence type="ECO:0000259" key="18">
    <source>
        <dbReference type="PROSITE" id="PS50234"/>
    </source>
</evidence>
<evidence type="ECO:0000256" key="10">
    <source>
        <dbReference type="ARBA" id="ARBA00023037"/>
    </source>
</evidence>
<dbReference type="Pfam" id="PF00092">
    <property type="entry name" value="VWA"/>
    <property type="match status" value="1"/>
</dbReference>
<keyword evidence="5 16" id="KW-0732">Signal</keyword>
<dbReference type="Gene3D" id="2.60.40.1460">
    <property type="entry name" value="Integrin domains. Chain A, domain 2"/>
    <property type="match status" value="1"/>
</dbReference>
<dbReference type="GO" id="GO:0009897">
    <property type="term" value="C:external side of plasma membrane"/>
    <property type="evidence" value="ECO:0007669"/>
    <property type="project" value="TreeGrafter"/>
</dbReference>
<evidence type="ECO:0000256" key="13">
    <source>
        <dbReference type="ARBA" id="ARBA00023170"/>
    </source>
</evidence>
<dbReference type="InterPro" id="IPR013517">
    <property type="entry name" value="FG-GAP"/>
</dbReference>
<dbReference type="PROSITE" id="PS51470">
    <property type="entry name" value="FG_GAP"/>
    <property type="match status" value="3"/>
</dbReference>
<evidence type="ECO:0000256" key="17">
    <source>
        <dbReference type="SAM" id="MobiDB-lite"/>
    </source>
</evidence>
<dbReference type="Gene3D" id="2.60.40.1510">
    <property type="entry name" value="ntegrin, alpha v. Chain A, domain 3"/>
    <property type="match status" value="1"/>
</dbReference>
<keyword evidence="3 16" id="KW-0812">Transmembrane</keyword>
<keyword evidence="9 16" id="KW-1133">Transmembrane helix</keyword>
<comment type="caution">
    <text evidence="19">The sequence shown here is derived from an EMBL/GenBank/DDBJ whole genome shotgun (WGS) entry which is preliminary data.</text>
</comment>
<dbReference type="Gene3D" id="1.20.5.930">
    <property type="entry name" value="Bicelle-embedded integrin alpha(iib) transmembrane segment"/>
    <property type="match status" value="1"/>
</dbReference>
<feature type="region of interest" description="Disordered" evidence="17">
    <location>
        <begin position="1091"/>
        <end position="1112"/>
    </location>
</feature>
<protein>
    <recommendedName>
        <fullName evidence="18">VWFA domain-containing protein</fullName>
    </recommendedName>
</protein>
<dbReference type="PROSITE" id="PS50234">
    <property type="entry name" value="VWFA"/>
    <property type="match status" value="1"/>
</dbReference>
<sequence length="1112" mass="122103">MDWMVIIPLYLCTVFQTAYTFNVDPTAWKSFSNDATAFGYRVIQANTESLLISAPLYRKQDRKGIVYNCKVGTSTCSEISIRVPSHGINMSLGLSMSKDHKSQNTMVCGPTISRQCDSITTYNGMCFKLNTRLEEMDGFGQPKLLRDCPMEGLLGRNSKFSIMQYSNYFQTVFNFNNFNGNNWRNQVNGIRQLTGYTHTPTAIYKVVHELFIPASGSRLNAHKVLLVITDGQTYGDSTPLSSVIPDADRKGIIRYAIGVGKAFNPSSQGLTELQIIASKPTRDHLFKVDNFNALDKLRDTLQKNIFAIEGTTGESFKMELAQEGFSSAWLPSGEMVMGAVGALDWKGGYQKFQTANQSPDILGSNYISSDSYLGYSMAVAEMKNKETYIILGAPRYQHAGQVIVFFPGTTQKIESEQIGSYFGAEVCTVDLNSDSITDLLLISAPTYLDKQRDSEGKVYICTFTKNTVSCRNMALVGEQGVKGKFGTSLAAISDLNGDKLSEVAVGAPQEDNGQGTVYIFSGVKGGIKTPYSQRIQSASVQSGLHYFGQSISGSMDQTADGLIDIAVGSKGKVLLLRSRPVVSVGVTISYTPSVIPVTDCTGTTPITAKVCFSMQRGTQDKIAKLEAQVAYTFKLDSTRPRFRAYFTSTNQTQEKVFTLTLGSQCHDTKFQIAECPEDALNPLLNELAFRFVEPSKQPHSQNLSPILASPSQTAIYPLDFERNCGPDNKCIDDLKVGFNFSGASVIEVGIASGLEVTVSVENRGEDSYNSHVIFTYPPGLSFRKVTVVQDPSKRDRVQCSAVDSEDATTAGKSVCFVNKPVFKTKARVVFIILLGIDGSSQFDQTVTFTANATSGNDQHAGNENFQVKRIKVKLNIYMLIKGLEETTSYINFTAGKNDLKRPVLHSFEIVNYIRDLNASAIFKVPIKLGEKYIWSNVSSIQIPGCLTKQDEKPNVTNFIEKLKKDPTVDCKVSLCRVIRCNMHLRKDHKYTYNISGEVNSDWIEQTKLTSLQLDSGAVLDYDQDQFIYFGSSGNNLPSTKVGTLVEVYTEADFTKEITGGAVGGLVLLALLSAGLYKAGFFKSQYKQMLENSGQADGEADEGVGETAPAEPE</sequence>
<evidence type="ECO:0000313" key="19">
    <source>
        <dbReference type="EMBL" id="KAJ8284263.1"/>
    </source>
</evidence>
<feature type="repeat" description="FG-GAP" evidence="15">
    <location>
        <begin position="533"/>
        <end position="593"/>
    </location>
</feature>
<dbReference type="GO" id="GO:0007160">
    <property type="term" value="P:cell-matrix adhesion"/>
    <property type="evidence" value="ECO:0007669"/>
    <property type="project" value="TreeGrafter"/>
</dbReference>
<gene>
    <name evidence="19" type="ORF">COCON_G00031130</name>
</gene>
<dbReference type="SUPFAM" id="SSF53300">
    <property type="entry name" value="vWA-like"/>
    <property type="match status" value="1"/>
</dbReference>
<evidence type="ECO:0000313" key="20">
    <source>
        <dbReference type="Proteomes" id="UP001152803"/>
    </source>
</evidence>
<dbReference type="EMBL" id="JAFJMO010000002">
    <property type="protein sequence ID" value="KAJ8284263.1"/>
    <property type="molecule type" value="Genomic_DNA"/>
</dbReference>
<dbReference type="SUPFAM" id="SSF69179">
    <property type="entry name" value="Integrin domains"/>
    <property type="match status" value="2"/>
</dbReference>
<dbReference type="InterPro" id="IPR028994">
    <property type="entry name" value="Integrin_alpha_N"/>
</dbReference>
<proteinExistence type="inferred from homology"/>
<dbReference type="AlphaFoldDB" id="A0A9Q1I789"/>
<keyword evidence="10 16" id="KW-0401">Integrin</keyword>
<keyword evidence="8 16" id="KW-0130">Cell adhesion</keyword>
<feature type="repeat" description="FG-GAP" evidence="15">
    <location>
        <begin position="408"/>
        <end position="470"/>
    </location>
</feature>
<evidence type="ECO:0000256" key="2">
    <source>
        <dbReference type="ARBA" id="ARBA00008054"/>
    </source>
</evidence>
<dbReference type="Gene3D" id="3.40.50.410">
    <property type="entry name" value="von Willebrand factor, type A domain"/>
    <property type="match status" value="1"/>
</dbReference>
<dbReference type="Pfam" id="PF01839">
    <property type="entry name" value="FG-GAP"/>
    <property type="match status" value="2"/>
</dbReference>
<evidence type="ECO:0000256" key="16">
    <source>
        <dbReference type="RuleBase" id="RU003762"/>
    </source>
</evidence>
<evidence type="ECO:0000256" key="9">
    <source>
        <dbReference type="ARBA" id="ARBA00022989"/>
    </source>
</evidence>
<keyword evidence="4" id="KW-0479">Metal-binding</keyword>
<evidence type="ECO:0000256" key="5">
    <source>
        <dbReference type="ARBA" id="ARBA00022729"/>
    </source>
</evidence>
<dbReference type="GO" id="GO:0007229">
    <property type="term" value="P:integrin-mediated signaling pathway"/>
    <property type="evidence" value="ECO:0007669"/>
    <property type="project" value="UniProtKB-KW"/>
</dbReference>
<dbReference type="GO" id="GO:0005178">
    <property type="term" value="F:integrin binding"/>
    <property type="evidence" value="ECO:0007669"/>
    <property type="project" value="TreeGrafter"/>
</dbReference>
<organism evidence="19 20">
    <name type="scientific">Conger conger</name>
    <name type="common">Conger eel</name>
    <name type="synonym">Muraena conger</name>
    <dbReference type="NCBI Taxonomy" id="82655"/>
    <lineage>
        <taxon>Eukaryota</taxon>
        <taxon>Metazoa</taxon>
        <taxon>Chordata</taxon>
        <taxon>Craniata</taxon>
        <taxon>Vertebrata</taxon>
        <taxon>Euteleostomi</taxon>
        <taxon>Actinopterygii</taxon>
        <taxon>Neopterygii</taxon>
        <taxon>Teleostei</taxon>
        <taxon>Anguilliformes</taxon>
        <taxon>Congridae</taxon>
        <taxon>Conger</taxon>
    </lineage>
</organism>